<name>A0AAN8LR70_9TELE</name>
<keyword evidence="2" id="KW-1185">Reference proteome</keyword>
<dbReference type="AlphaFoldDB" id="A0AAN8LR70"/>
<comment type="caution">
    <text evidence="1">The sequence shown here is derived from an EMBL/GenBank/DDBJ whole genome shotgun (WGS) entry which is preliminary data.</text>
</comment>
<sequence>MPPPSTKLIMRRMPTPTQTHSPPRWPSEMCKSVTPLTQSQGCCLLGQGWCSGPGLRRRGGAQWCDGGRYTVSRGADQRSVPWSLASFISCLRRWLTSDCT</sequence>
<evidence type="ECO:0000313" key="1">
    <source>
        <dbReference type="EMBL" id="KAK6306361.1"/>
    </source>
</evidence>
<dbReference type="EMBL" id="JAGTTL010000021">
    <property type="protein sequence ID" value="KAK6306361.1"/>
    <property type="molecule type" value="Genomic_DNA"/>
</dbReference>
<gene>
    <name evidence="1" type="ORF">J4Q44_G00232860</name>
</gene>
<proteinExistence type="predicted"/>
<dbReference type="Proteomes" id="UP001356427">
    <property type="component" value="Unassembled WGS sequence"/>
</dbReference>
<evidence type="ECO:0000313" key="2">
    <source>
        <dbReference type="Proteomes" id="UP001356427"/>
    </source>
</evidence>
<reference evidence="1 2" key="1">
    <citation type="submission" date="2021-04" db="EMBL/GenBank/DDBJ databases">
        <authorList>
            <person name="De Guttry C."/>
            <person name="Zahm M."/>
            <person name="Klopp C."/>
            <person name="Cabau C."/>
            <person name="Louis A."/>
            <person name="Berthelot C."/>
            <person name="Parey E."/>
            <person name="Roest Crollius H."/>
            <person name="Montfort J."/>
            <person name="Robinson-Rechavi M."/>
            <person name="Bucao C."/>
            <person name="Bouchez O."/>
            <person name="Gislard M."/>
            <person name="Lluch J."/>
            <person name="Milhes M."/>
            <person name="Lampietro C."/>
            <person name="Lopez Roques C."/>
            <person name="Donnadieu C."/>
            <person name="Braasch I."/>
            <person name="Desvignes T."/>
            <person name="Postlethwait J."/>
            <person name="Bobe J."/>
            <person name="Wedekind C."/>
            <person name="Guiguen Y."/>
        </authorList>
    </citation>
    <scope>NUCLEOTIDE SEQUENCE [LARGE SCALE GENOMIC DNA]</scope>
    <source>
        <strain evidence="1">Cs_M1</strain>
        <tissue evidence="1">Blood</tissue>
    </source>
</reference>
<protein>
    <submittedName>
        <fullName evidence="1">Uncharacterized protein</fullName>
    </submittedName>
</protein>
<organism evidence="1 2">
    <name type="scientific">Coregonus suidteri</name>
    <dbReference type="NCBI Taxonomy" id="861788"/>
    <lineage>
        <taxon>Eukaryota</taxon>
        <taxon>Metazoa</taxon>
        <taxon>Chordata</taxon>
        <taxon>Craniata</taxon>
        <taxon>Vertebrata</taxon>
        <taxon>Euteleostomi</taxon>
        <taxon>Actinopterygii</taxon>
        <taxon>Neopterygii</taxon>
        <taxon>Teleostei</taxon>
        <taxon>Protacanthopterygii</taxon>
        <taxon>Salmoniformes</taxon>
        <taxon>Salmonidae</taxon>
        <taxon>Coregoninae</taxon>
        <taxon>Coregonus</taxon>
    </lineage>
</organism>
<accession>A0AAN8LR70</accession>